<dbReference type="InterPro" id="IPR026579">
    <property type="entry name" value="FtsQ"/>
</dbReference>
<evidence type="ECO:0000256" key="8">
    <source>
        <dbReference type="ARBA" id="ARBA00023306"/>
    </source>
</evidence>
<keyword evidence="5 9" id="KW-0812">Transmembrane</keyword>
<feature type="domain" description="POTRA" evidence="10">
    <location>
        <begin position="52"/>
        <end position="126"/>
    </location>
</feature>
<dbReference type="InterPro" id="IPR005548">
    <property type="entry name" value="Cell_div_FtsQ/DivIB_C"/>
</dbReference>
<evidence type="ECO:0000256" key="3">
    <source>
        <dbReference type="ARBA" id="ARBA00022519"/>
    </source>
</evidence>
<keyword evidence="7 9" id="KW-0472">Membrane</keyword>
<keyword evidence="8 9" id="KW-0131">Cell cycle</keyword>
<dbReference type="GO" id="GO:0090529">
    <property type="term" value="P:cell septum assembly"/>
    <property type="evidence" value="ECO:0007669"/>
    <property type="project" value="InterPro"/>
</dbReference>
<dbReference type="InterPro" id="IPR013685">
    <property type="entry name" value="POTRA_FtsQ_type"/>
</dbReference>
<dbReference type="Pfam" id="PF08478">
    <property type="entry name" value="POTRA_1"/>
    <property type="match status" value="1"/>
</dbReference>
<evidence type="ECO:0000256" key="4">
    <source>
        <dbReference type="ARBA" id="ARBA00022618"/>
    </source>
</evidence>
<keyword evidence="6 9" id="KW-1133">Transmembrane helix</keyword>
<dbReference type="InterPro" id="IPR034746">
    <property type="entry name" value="POTRA"/>
</dbReference>
<organism evidence="11 12">
    <name type="scientific">Litorivivens lipolytica</name>
    <dbReference type="NCBI Taxonomy" id="1524264"/>
    <lineage>
        <taxon>Bacteria</taxon>
        <taxon>Pseudomonadati</taxon>
        <taxon>Pseudomonadota</taxon>
        <taxon>Gammaproteobacteria</taxon>
        <taxon>Litorivivens</taxon>
    </lineage>
</organism>
<dbReference type="EMBL" id="JACHWY010000001">
    <property type="protein sequence ID" value="MBB3047074.1"/>
    <property type="molecule type" value="Genomic_DNA"/>
</dbReference>
<sequence length="257" mass="29066">MARKPQKGAVRKRRKPQRGERVFAPRFLTVLKPLTLVLLLGALGFGLSRLLMSVGDVSVERVAFAGDIQYAPREQLVKRVNPHLQTGYLGLDLDAIKASVEKEPWVLHARVERVWPRSLKVTIEEQSAIAYWGRKALLNHRGDIFKPKQLPRDLTLPMLNGPDAASVAVMRAYQLTAQLLADTGIELSQFTLDEQGQWSAVTADDVVIRLGREQPVQNMRRFLLVYRETLSTRFAEVQQIDTRYINGIAVDWRGKSS</sequence>
<comment type="subcellular location">
    <subcellularLocation>
        <location evidence="9">Cell inner membrane</location>
        <topology evidence="9">Single-pass type II membrane protein</topology>
    </subcellularLocation>
    <subcellularLocation>
        <location evidence="1">Membrane</location>
    </subcellularLocation>
    <text evidence="9">Localizes to the division septum.</text>
</comment>
<evidence type="ECO:0000256" key="9">
    <source>
        <dbReference type="HAMAP-Rule" id="MF_00911"/>
    </source>
</evidence>
<dbReference type="GO" id="GO:0005886">
    <property type="term" value="C:plasma membrane"/>
    <property type="evidence" value="ECO:0007669"/>
    <property type="project" value="UniProtKB-SubCell"/>
</dbReference>
<accession>A0A7W4Z529</accession>
<evidence type="ECO:0000259" key="10">
    <source>
        <dbReference type="PROSITE" id="PS51779"/>
    </source>
</evidence>
<evidence type="ECO:0000256" key="2">
    <source>
        <dbReference type="ARBA" id="ARBA00022475"/>
    </source>
</evidence>
<evidence type="ECO:0000256" key="1">
    <source>
        <dbReference type="ARBA" id="ARBA00004370"/>
    </source>
</evidence>
<reference evidence="11 12" key="1">
    <citation type="submission" date="2020-08" db="EMBL/GenBank/DDBJ databases">
        <title>Genomic Encyclopedia of Type Strains, Phase III (KMG-III): the genomes of soil and plant-associated and newly described type strains.</title>
        <authorList>
            <person name="Whitman W."/>
        </authorList>
    </citation>
    <scope>NUCLEOTIDE SEQUENCE [LARGE SCALE GENOMIC DNA]</scope>
    <source>
        <strain evidence="11 12">CECT 8654</strain>
    </source>
</reference>
<dbReference type="AlphaFoldDB" id="A0A7W4Z529"/>
<dbReference type="PROSITE" id="PS51779">
    <property type="entry name" value="POTRA"/>
    <property type="match status" value="1"/>
</dbReference>
<comment type="function">
    <text evidence="9">Essential cell division protein. May link together the upstream cell division proteins, which are predominantly cytoplasmic, with the downstream cell division proteins, which are predominantly periplasmic. May control correct divisome assembly.</text>
</comment>
<evidence type="ECO:0000313" key="12">
    <source>
        <dbReference type="Proteomes" id="UP000537130"/>
    </source>
</evidence>
<gene>
    <name evidence="9" type="primary">ftsQ</name>
    <name evidence="11" type="ORF">FHR99_001310</name>
</gene>
<keyword evidence="3 9" id="KW-0997">Cell inner membrane</keyword>
<keyword evidence="4 9" id="KW-0132">Cell division</keyword>
<dbReference type="InterPro" id="IPR045335">
    <property type="entry name" value="FtsQ_C_sf"/>
</dbReference>
<dbReference type="Gene3D" id="3.10.20.310">
    <property type="entry name" value="membrane protein fhac"/>
    <property type="match status" value="1"/>
</dbReference>
<dbReference type="Gene3D" id="3.40.50.11690">
    <property type="entry name" value="Cell division protein FtsQ/DivIB"/>
    <property type="match status" value="1"/>
</dbReference>
<evidence type="ECO:0000256" key="6">
    <source>
        <dbReference type="ARBA" id="ARBA00022989"/>
    </source>
</evidence>
<keyword evidence="12" id="KW-1185">Reference proteome</keyword>
<name>A0A7W4Z529_9GAMM</name>
<dbReference type="HAMAP" id="MF_00911">
    <property type="entry name" value="FtsQ_subfam"/>
    <property type="match status" value="1"/>
</dbReference>
<comment type="caution">
    <text evidence="11">The sequence shown here is derived from an EMBL/GenBank/DDBJ whole genome shotgun (WGS) entry which is preliminary data.</text>
</comment>
<evidence type="ECO:0000256" key="5">
    <source>
        <dbReference type="ARBA" id="ARBA00022692"/>
    </source>
</evidence>
<comment type="subunit">
    <text evidence="9">Part of a complex composed of FtsB, FtsL and FtsQ.</text>
</comment>
<keyword evidence="2 9" id="KW-1003">Cell membrane</keyword>
<dbReference type="RefSeq" id="WP_183409716.1">
    <property type="nucleotide sequence ID" value="NZ_JACHWY010000001.1"/>
</dbReference>
<dbReference type="GO" id="GO:0043093">
    <property type="term" value="P:FtsZ-dependent cytokinesis"/>
    <property type="evidence" value="ECO:0007669"/>
    <property type="project" value="UniProtKB-UniRule"/>
</dbReference>
<dbReference type="GO" id="GO:0032153">
    <property type="term" value="C:cell division site"/>
    <property type="evidence" value="ECO:0007669"/>
    <property type="project" value="UniProtKB-UniRule"/>
</dbReference>
<dbReference type="Pfam" id="PF03799">
    <property type="entry name" value="FtsQ_DivIB_C"/>
    <property type="match status" value="1"/>
</dbReference>
<dbReference type="Proteomes" id="UP000537130">
    <property type="component" value="Unassembled WGS sequence"/>
</dbReference>
<dbReference type="PANTHER" id="PTHR35851:SF1">
    <property type="entry name" value="CELL DIVISION PROTEIN FTSQ"/>
    <property type="match status" value="1"/>
</dbReference>
<evidence type="ECO:0000313" key="11">
    <source>
        <dbReference type="EMBL" id="MBB3047074.1"/>
    </source>
</evidence>
<dbReference type="PANTHER" id="PTHR35851">
    <property type="entry name" value="CELL DIVISION PROTEIN FTSQ"/>
    <property type="match status" value="1"/>
</dbReference>
<evidence type="ECO:0000256" key="7">
    <source>
        <dbReference type="ARBA" id="ARBA00023136"/>
    </source>
</evidence>
<comment type="similarity">
    <text evidence="9">Belongs to the FtsQ/DivIB family. FtsQ subfamily.</text>
</comment>
<proteinExistence type="inferred from homology"/>
<protein>
    <recommendedName>
        <fullName evidence="9">Cell division protein FtsQ</fullName>
    </recommendedName>
</protein>